<dbReference type="Pfam" id="PF14417">
    <property type="entry name" value="MEDS"/>
    <property type="match status" value="1"/>
</dbReference>
<feature type="domain" description="STAS" evidence="2">
    <location>
        <begin position="192"/>
        <end position="273"/>
    </location>
</feature>
<organism evidence="3 4">
    <name type="scientific">Actinotalea ferrariae CF5-4</name>
    <dbReference type="NCBI Taxonomy" id="948458"/>
    <lineage>
        <taxon>Bacteria</taxon>
        <taxon>Bacillati</taxon>
        <taxon>Actinomycetota</taxon>
        <taxon>Actinomycetes</taxon>
        <taxon>Micrococcales</taxon>
        <taxon>Cellulomonadaceae</taxon>
        <taxon>Actinotalea</taxon>
    </lineage>
</organism>
<dbReference type="RefSeq" id="WP_034221454.1">
    <property type="nucleotide sequence ID" value="NZ_AXCW01000004.1"/>
</dbReference>
<feature type="region of interest" description="Disordered" evidence="1">
    <location>
        <begin position="284"/>
        <end position="305"/>
    </location>
</feature>
<keyword evidence="4" id="KW-1185">Reference proteome</keyword>
<evidence type="ECO:0000259" key="2">
    <source>
        <dbReference type="PROSITE" id="PS50801"/>
    </source>
</evidence>
<reference evidence="3 4" key="1">
    <citation type="submission" date="2014-01" db="EMBL/GenBank/DDBJ databases">
        <title>Actinotalea ferrariae CF5-4.</title>
        <authorList>
            <person name="Chen F."/>
            <person name="Li Y."/>
            <person name="Wang G."/>
        </authorList>
    </citation>
    <scope>NUCLEOTIDE SEQUENCE [LARGE SCALE GENOMIC DNA]</scope>
    <source>
        <strain evidence="3 4">CF5-4</strain>
    </source>
</reference>
<dbReference type="AlphaFoldDB" id="A0A021VYR0"/>
<comment type="caution">
    <text evidence="3">The sequence shown here is derived from an EMBL/GenBank/DDBJ whole genome shotgun (WGS) entry which is preliminary data.</text>
</comment>
<proteinExistence type="predicted"/>
<protein>
    <recommendedName>
        <fullName evidence="2">STAS domain-containing protein</fullName>
    </recommendedName>
</protein>
<dbReference type="InterPro" id="IPR002645">
    <property type="entry name" value="STAS_dom"/>
</dbReference>
<accession>A0A021VYR0</accession>
<evidence type="ECO:0000313" key="3">
    <source>
        <dbReference type="EMBL" id="EYR65150.1"/>
    </source>
</evidence>
<gene>
    <name evidence="3" type="ORF">N866_13245</name>
</gene>
<dbReference type="Proteomes" id="UP000019753">
    <property type="component" value="Unassembled WGS sequence"/>
</dbReference>
<dbReference type="PROSITE" id="PS50801">
    <property type="entry name" value="STAS"/>
    <property type="match status" value="1"/>
</dbReference>
<dbReference type="OrthoDB" id="5179750at2"/>
<dbReference type="InterPro" id="IPR025847">
    <property type="entry name" value="MEDS_domain"/>
</dbReference>
<name>A0A021VYR0_9CELL</name>
<dbReference type="EMBL" id="AXCW01000004">
    <property type="protein sequence ID" value="EYR65150.1"/>
    <property type="molecule type" value="Genomic_DNA"/>
</dbReference>
<evidence type="ECO:0000313" key="4">
    <source>
        <dbReference type="Proteomes" id="UP000019753"/>
    </source>
</evidence>
<evidence type="ECO:0000256" key="1">
    <source>
        <dbReference type="SAM" id="MobiDB-lite"/>
    </source>
</evidence>
<sequence>MRTAGDVATPEGLGAHDHLCWVFDDAADFRRRASRFLAEGIEQGLAGVWVGTRSHDELADELGDLDVAALERTGALTILALPSDRPDDGPGPAEQAAFWEDWTRQSTGAGFRGLRAAGDTTEWVRRPEEQAVHLAYEAALDGVTRRVPFSALCAFDRSRLGADVAAAFAELHPLVNDGATRFQLFFGERHDLDLRGEVDLTDVQALRRTLEIVVTGSAITGHPVGDLHVDAARLRFIDHHGLLVLDEFGEERGTTLVLHDAQATCAHEVADLLHLQHVRVADEGRDRGPVDPLHLGGRGRGGPGL</sequence>
<feature type="compositionally biased region" description="Gly residues" evidence="1">
    <location>
        <begin position="296"/>
        <end position="305"/>
    </location>
</feature>